<accession>A0A8J7WM37</accession>
<feature type="compositionally biased region" description="Basic and acidic residues" evidence="1">
    <location>
        <begin position="11"/>
        <end position="22"/>
    </location>
</feature>
<dbReference type="AlphaFoldDB" id="A0A8J7WM37"/>
<evidence type="ECO:0000256" key="1">
    <source>
        <dbReference type="SAM" id="MobiDB-lite"/>
    </source>
</evidence>
<dbReference type="Proteomes" id="UP000677913">
    <property type="component" value="Unassembled WGS sequence"/>
</dbReference>
<protein>
    <submittedName>
        <fullName evidence="2">Uncharacterized protein</fullName>
    </submittedName>
</protein>
<organism evidence="2 3">
    <name type="scientific">Actinocrinis puniceicyclus</name>
    <dbReference type="NCBI Taxonomy" id="977794"/>
    <lineage>
        <taxon>Bacteria</taxon>
        <taxon>Bacillati</taxon>
        <taxon>Actinomycetota</taxon>
        <taxon>Actinomycetes</taxon>
        <taxon>Catenulisporales</taxon>
        <taxon>Actinospicaceae</taxon>
        <taxon>Actinocrinis</taxon>
    </lineage>
</organism>
<evidence type="ECO:0000313" key="3">
    <source>
        <dbReference type="Proteomes" id="UP000677913"/>
    </source>
</evidence>
<dbReference type="EMBL" id="JAGSXH010000006">
    <property type="protein sequence ID" value="MBS2962010.1"/>
    <property type="molecule type" value="Genomic_DNA"/>
</dbReference>
<feature type="compositionally biased region" description="Acidic residues" evidence="1">
    <location>
        <begin position="1"/>
        <end position="10"/>
    </location>
</feature>
<name>A0A8J7WM37_9ACTN</name>
<dbReference type="RefSeq" id="WP_211464238.1">
    <property type="nucleotide sequence ID" value="NZ_JAGSXH010000006.1"/>
</dbReference>
<proteinExistence type="predicted"/>
<gene>
    <name evidence="2" type="ORF">KGA66_03050</name>
</gene>
<feature type="compositionally biased region" description="Basic and acidic residues" evidence="1">
    <location>
        <begin position="49"/>
        <end position="59"/>
    </location>
</feature>
<keyword evidence="3" id="KW-1185">Reference proteome</keyword>
<sequence length="762" mass="82245">MSDEPIEPADEERHPAAPHDAAEPAAAKADQPSNSNSAESAPPDQQSTAEREEAERVEQFRSAQESLFAEEDADVRSARRERRAAAGNFRSVRSESYTEIGHAVIEEAYFGGGAARRPATAQGPVPADELRELCEVFARTPRHDVLLSELRRRRILVLHGQQGTGRQSTALFLLSELTGGKVHRLEPTADLAQLTAKSVAQNVGYLLEPATNGTAPETTVMHLDRLAALAAECGAHFVLVVEAVGATEALARSRYGFANPDAPTADVIDRHLRHLLAAESEQARNLIRAEARDPRALDALGLEELRPGEAAQLAELLASRHRAQITGDQLLAGCRTFVPDLVRSWFADLEGRPDARRNLAALRAAAFRIALAVYNSASYDVVAEAAELLAWELALTADPEAAPGRPLADDDLATRLAGARARMGTGTEQLAQCAVPVRTAAFQGERLSGAVLVHVWERHHNLRGPILRWLRLLGQERRTVIWMRAAVAAGLLASRDLPYACHELIAPMGSAQSARSQLFAATALDQAAKDETARPAVRSLVREWGRNGPPAARATAAFVHGYGRVAGSVSDSMRELRRIGTAHKGRYTAVASYNVVQLLGAAEPATVLGLLVGWLGESRREVVDLALVSVLRMAVSRTGDVWDEEVAPGLAPHEKWPLALGLVAADPALTEPLADAVWAALRTGRSTAAATKAVGGWMRRAGRDEALADALVGFLPQLINDQDDLDRLAHLVDELYQDPDDPLAAPVTDRLDDTLRQEREKI</sequence>
<evidence type="ECO:0000313" key="2">
    <source>
        <dbReference type="EMBL" id="MBS2962010.1"/>
    </source>
</evidence>
<feature type="region of interest" description="Disordered" evidence="1">
    <location>
        <begin position="1"/>
        <end position="77"/>
    </location>
</feature>
<comment type="caution">
    <text evidence="2">The sequence shown here is derived from an EMBL/GenBank/DDBJ whole genome shotgun (WGS) entry which is preliminary data.</text>
</comment>
<feature type="compositionally biased region" description="Low complexity" evidence="1">
    <location>
        <begin position="23"/>
        <end position="43"/>
    </location>
</feature>
<reference evidence="2" key="1">
    <citation type="submission" date="2021-04" db="EMBL/GenBank/DDBJ databases">
        <title>Genome based classification of Actinospica acidithermotolerans sp. nov., an actinobacterium isolated from an Indonesian hot spring.</title>
        <authorList>
            <person name="Kusuma A.B."/>
            <person name="Putra K.E."/>
            <person name="Nafisah S."/>
            <person name="Loh J."/>
            <person name="Nouioui I."/>
            <person name="Goodfellow M."/>
        </authorList>
    </citation>
    <scope>NUCLEOTIDE SEQUENCE</scope>
    <source>
        <strain evidence="2">DSM 45618</strain>
    </source>
</reference>